<organism evidence="1 2">
    <name type="scientific">Streptomyces pini</name>
    <dbReference type="NCBI Taxonomy" id="1520580"/>
    <lineage>
        <taxon>Bacteria</taxon>
        <taxon>Bacillati</taxon>
        <taxon>Actinomycetota</taxon>
        <taxon>Actinomycetes</taxon>
        <taxon>Kitasatosporales</taxon>
        <taxon>Streptomycetaceae</taxon>
        <taxon>Streptomyces</taxon>
    </lineage>
</organism>
<evidence type="ECO:0000313" key="2">
    <source>
        <dbReference type="Proteomes" id="UP000198928"/>
    </source>
</evidence>
<accession>A0A1I4EHP4</accession>
<name>A0A1I4EHP4_9ACTN</name>
<dbReference type="AlphaFoldDB" id="A0A1I4EHP4"/>
<dbReference type="EMBL" id="FOSG01000012">
    <property type="protein sequence ID" value="SFL04759.1"/>
    <property type="molecule type" value="Genomic_DNA"/>
</dbReference>
<dbReference type="Proteomes" id="UP000198928">
    <property type="component" value="Unassembled WGS sequence"/>
</dbReference>
<reference evidence="2" key="1">
    <citation type="submission" date="2016-10" db="EMBL/GenBank/DDBJ databases">
        <authorList>
            <person name="Varghese N."/>
            <person name="Submissions S."/>
        </authorList>
    </citation>
    <scope>NUCLEOTIDE SEQUENCE [LARGE SCALE GENOMIC DNA]</scope>
    <source>
        <strain evidence="2">PL19</strain>
    </source>
</reference>
<protein>
    <submittedName>
        <fullName evidence="1">Uncharacterized protein</fullName>
    </submittedName>
</protein>
<gene>
    <name evidence="1" type="ORF">SAMN05192584_11265</name>
</gene>
<evidence type="ECO:0000313" key="1">
    <source>
        <dbReference type="EMBL" id="SFL04759.1"/>
    </source>
</evidence>
<keyword evidence="2" id="KW-1185">Reference proteome</keyword>
<sequence>MSEYVMAESGWVSIDSGTAASVDWWQIDSQGVTPMTKGPEGAYGQTPAAATVVRASGMDALRIATMQKLVKLAGQATTTRQLDAIEQAAAVVMRGPRG</sequence>
<dbReference type="RefSeq" id="WP_093850671.1">
    <property type="nucleotide sequence ID" value="NZ_FOSG01000012.1"/>
</dbReference>
<proteinExistence type="predicted"/>